<evidence type="ECO:0000313" key="2">
    <source>
        <dbReference type="EMBL" id="TNN69089.1"/>
    </source>
</evidence>
<reference evidence="2 3" key="1">
    <citation type="submission" date="2019-03" db="EMBL/GenBank/DDBJ databases">
        <title>First draft genome of Liparis tanakae, snailfish: a comprehensive survey of snailfish specific genes.</title>
        <authorList>
            <person name="Kim W."/>
            <person name="Song I."/>
            <person name="Jeong J.-H."/>
            <person name="Kim D."/>
            <person name="Kim S."/>
            <person name="Ryu S."/>
            <person name="Song J.Y."/>
            <person name="Lee S.K."/>
        </authorList>
    </citation>
    <scope>NUCLEOTIDE SEQUENCE [LARGE SCALE GENOMIC DNA]</scope>
    <source>
        <tissue evidence="2">Muscle</tissue>
    </source>
</reference>
<name>A0A4Z2HTF5_9TELE</name>
<feature type="region of interest" description="Disordered" evidence="1">
    <location>
        <begin position="29"/>
        <end position="58"/>
    </location>
</feature>
<dbReference type="Proteomes" id="UP000314294">
    <property type="component" value="Unassembled WGS sequence"/>
</dbReference>
<evidence type="ECO:0000313" key="3">
    <source>
        <dbReference type="Proteomes" id="UP000314294"/>
    </source>
</evidence>
<dbReference type="EMBL" id="SRLO01000180">
    <property type="protein sequence ID" value="TNN69089.1"/>
    <property type="molecule type" value="Genomic_DNA"/>
</dbReference>
<organism evidence="2 3">
    <name type="scientific">Liparis tanakae</name>
    <name type="common">Tanaka's snailfish</name>
    <dbReference type="NCBI Taxonomy" id="230148"/>
    <lineage>
        <taxon>Eukaryota</taxon>
        <taxon>Metazoa</taxon>
        <taxon>Chordata</taxon>
        <taxon>Craniata</taxon>
        <taxon>Vertebrata</taxon>
        <taxon>Euteleostomi</taxon>
        <taxon>Actinopterygii</taxon>
        <taxon>Neopterygii</taxon>
        <taxon>Teleostei</taxon>
        <taxon>Neoteleostei</taxon>
        <taxon>Acanthomorphata</taxon>
        <taxon>Eupercaria</taxon>
        <taxon>Perciformes</taxon>
        <taxon>Cottioidei</taxon>
        <taxon>Cottales</taxon>
        <taxon>Liparidae</taxon>
        <taxon>Liparis</taxon>
    </lineage>
</organism>
<proteinExistence type="predicted"/>
<feature type="compositionally biased region" description="Polar residues" evidence="1">
    <location>
        <begin position="29"/>
        <end position="44"/>
    </location>
</feature>
<comment type="caution">
    <text evidence="2">The sequence shown here is derived from an EMBL/GenBank/DDBJ whole genome shotgun (WGS) entry which is preliminary data.</text>
</comment>
<protein>
    <submittedName>
        <fullName evidence="2">Uncharacterized protein</fullName>
    </submittedName>
</protein>
<accession>A0A4Z2HTF5</accession>
<sequence>MSASVGQREVVFLCFERALSVETRDQYESHSSSKPYSFDVTSHSRPGPSLTRGPDASRSGDSVASLCELALKNALSFGSVSAMSERASLSSTSGWMKIQSSARSSAELQKSGTLSGSVKACRQAVKGIRALTGSGGACMFSSASLRLVSYASSSSEKNLLIPQRLVPPGPGGVQRYRPDAAVACCAGALFTAIGGRLNGSWQLDAVVHPLTVTNPTCLAALNSLLHQEAEDVARIL</sequence>
<evidence type="ECO:0000256" key="1">
    <source>
        <dbReference type="SAM" id="MobiDB-lite"/>
    </source>
</evidence>
<keyword evidence="3" id="KW-1185">Reference proteome</keyword>
<gene>
    <name evidence="2" type="ORF">EYF80_020672</name>
</gene>
<dbReference type="AlphaFoldDB" id="A0A4Z2HTF5"/>